<evidence type="ECO:0000313" key="3">
    <source>
        <dbReference type="Proteomes" id="UP001153269"/>
    </source>
</evidence>
<reference evidence="2" key="1">
    <citation type="submission" date="2020-03" db="EMBL/GenBank/DDBJ databases">
        <authorList>
            <person name="Weist P."/>
        </authorList>
    </citation>
    <scope>NUCLEOTIDE SEQUENCE</scope>
</reference>
<organism evidence="2 3">
    <name type="scientific">Pleuronectes platessa</name>
    <name type="common">European plaice</name>
    <dbReference type="NCBI Taxonomy" id="8262"/>
    <lineage>
        <taxon>Eukaryota</taxon>
        <taxon>Metazoa</taxon>
        <taxon>Chordata</taxon>
        <taxon>Craniata</taxon>
        <taxon>Vertebrata</taxon>
        <taxon>Euteleostomi</taxon>
        <taxon>Actinopterygii</taxon>
        <taxon>Neopterygii</taxon>
        <taxon>Teleostei</taxon>
        <taxon>Neoteleostei</taxon>
        <taxon>Acanthomorphata</taxon>
        <taxon>Carangaria</taxon>
        <taxon>Pleuronectiformes</taxon>
        <taxon>Pleuronectoidei</taxon>
        <taxon>Pleuronectidae</taxon>
        <taxon>Pleuronectes</taxon>
    </lineage>
</organism>
<evidence type="ECO:0000313" key="2">
    <source>
        <dbReference type="EMBL" id="CAB1436610.1"/>
    </source>
</evidence>
<sequence>LRGPSRAVVPKPPIRCDGGKKEMIETPRPAAQTICGCLIVRSYETGFTSRGHLTIRKLRCGQRSITGLKYLKMTPDYQAKKKQSKQLRQKLFHIKRLVKIYDQGLC</sequence>
<dbReference type="AlphaFoldDB" id="A0A9N7YT79"/>
<dbReference type="Pfam" id="PF07303">
    <property type="entry name" value="Occludin_ELL"/>
    <property type="match status" value="1"/>
</dbReference>
<name>A0A9N7YT79_PLEPL</name>
<dbReference type="Gene3D" id="6.10.140.340">
    <property type="match status" value="1"/>
</dbReference>
<evidence type="ECO:0000259" key="1">
    <source>
        <dbReference type="Pfam" id="PF07303"/>
    </source>
</evidence>
<feature type="domain" description="OCEL" evidence="1">
    <location>
        <begin position="67"/>
        <end position="103"/>
    </location>
</feature>
<proteinExistence type="predicted"/>
<dbReference type="InterPro" id="IPR010844">
    <property type="entry name" value="Occludin_ELL"/>
</dbReference>
<dbReference type="Proteomes" id="UP001153269">
    <property type="component" value="Unassembled WGS sequence"/>
</dbReference>
<gene>
    <name evidence="2" type="ORF">PLEPLA_LOCUS24643</name>
</gene>
<protein>
    <recommendedName>
        <fullName evidence="1">OCEL domain-containing protein</fullName>
    </recommendedName>
</protein>
<comment type="caution">
    <text evidence="2">The sequence shown here is derived from an EMBL/GenBank/DDBJ whole genome shotgun (WGS) entry which is preliminary data.</text>
</comment>
<dbReference type="EMBL" id="CADEAL010001913">
    <property type="protein sequence ID" value="CAB1436610.1"/>
    <property type="molecule type" value="Genomic_DNA"/>
</dbReference>
<keyword evidence="3" id="KW-1185">Reference proteome</keyword>
<accession>A0A9N7YT79</accession>
<feature type="non-terminal residue" evidence="2">
    <location>
        <position position="1"/>
    </location>
</feature>
<dbReference type="SUPFAM" id="SSF144292">
    <property type="entry name" value="occludin/ELL-like"/>
    <property type="match status" value="1"/>
</dbReference>